<protein>
    <submittedName>
        <fullName evidence="8">Lipoprotein signal peptidase</fullName>
        <ecNumber evidence="8">3.4.23.36</ecNumber>
    </submittedName>
</protein>
<dbReference type="Pfam" id="PF01252">
    <property type="entry name" value="Peptidase_A8"/>
    <property type="match status" value="1"/>
</dbReference>
<sequence>MPILLLSLAVIIVDQWAKYYIEHTMTLGVSIPIIQDIFHITYILNPGAAFGILEHQTELLVFIALIMVTALIYFYNRIPRTLKLLHFGLGLLAGGSIGNVIDRIRTGYVVDFFDFRIWPVFNIADIAIVCGVFSIIWTLIFVDNEVDKND</sequence>
<organism evidence="8">
    <name type="scientific">bioreactor metagenome</name>
    <dbReference type="NCBI Taxonomy" id="1076179"/>
    <lineage>
        <taxon>unclassified sequences</taxon>
        <taxon>metagenomes</taxon>
        <taxon>ecological metagenomes</taxon>
    </lineage>
</organism>
<keyword evidence="4 8" id="KW-0378">Hydrolase</keyword>
<reference evidence="8" key="1">
    <citation type="submission" date="2019-08" db="EMBL/GenBank/DDBJ databases">
        <authorList>
            <person name="Kucharzyk K."/>
            <person name="Murdoch R.W."/>
            <person name="Higgins S."/>
            <person name="Loffler F."/>
        </authorList>
    </citation>
    <scope>NUCLEOTIDE SEQUENCE</scope>
</reference>
<evidence type="ECO:0000256" key="1">
    <source>
        <dbReference type="ARBA" id="ARBA00022475"/>
    </source>
</evidence>
<gene>
    <name evidence="8" type="primary">lspA_31</name>
    <name evidence="8" type="ORF">SDC9_107814</name>
</gene>
<dbReference type="GO" id="GO:0004190">
    <property type="term" value="F:aspartic-type endopeptidase activity"/>
    <property type="evidence" value="ECO:0007669"/>
    <property type="project" value="UniProtKB-EC"/>
</dbReference>
<dbReference type="EC" id="3.4.23.36" evidence="8"/>
<feature type="transmembrane region" description="Helical" evidence="7">
    <location>
        <begin position="82"/>
        <end position="101"/>
    </location>
</feature>
<dbReference type="InterPro" id="IPR001872">
    <property type="entry name" value="Peptidase_A8"/>
</dbReference>
<name>A0A645B694_9ZZZZ</name>
<keyword evidence="5 7" id="KW-1133">Transmembrane helix</keyword>
<dbReference type="GO" id="GO:0006508">
    <property type="term" value="P:proteolysis"/>
    <property type="evidence" value="ECO:0007669"/>
    <property type="project" value="UniProtKB-KW"/>
</dbReference>
<feature type="transmembrane region" description="Helical" evidence="7">
    <location>
        <begin position="121"/>
        <end position="142"/>
    </location>
</feature>
<keyword evidence="8" id="KW-0449">Lipoprotein</keyword>
<feature type="transmembrane region" description="Helical" evidence="7">
    <location>
        <begin position="59"/>
        <end position="75"/>
    </location>
</feature>
<dbReference type="PROSITE" id="PS00855">
    <property type="entry name" value="SPASE_II"/>
    <property type="match status" value="1"/>
</dbReference>
<dbReference type="HAMAP" id="MF_00161">
    <property type="entry name" value="LspA"/>
    <property type="match status" value="1"/>
</dbReference>
<comment type="caution">
    <text evidence="8">The sequence shown here is derived from an EMBL/GenBank/DDBJ whole genome shotgun (WGS) entry which is preliminary data.</text>
</comment>
<dbReference type="PRINTS" id="PR00781">
    <property type="entry name" value="LIPOSIGPTASE"/>
</dbReference>
<dbReference type="EMBL" id="VSSQ01018075">
    <property type="protein sequence ID" value="MPM60960.1"/>
    <property type="molecule type" value="Genomic_DNA"/>
</dbReference>
<keyword evidence="6 7" id="KW-0472">Membrane</keyword>
<dbReference type="AlphaFoldDB" id="A0A645B694"/>
<proteinExistence type="inferred from homology"/>
<dbReference type="GO" id="GO:0016020">
    <property type="term" value="C:membrane"/>
    <property type="evidence" value="ECO:0007669"/>
    <property type="project" value="InterPro"/>
</dbReference>
<evidence type="ECO:0000256" key="2">
    <source>
        <dbReference type="ARBA" id="ARBA00022670"/>
    </source>
</evidence>
<evidence type="ECO:0000256" key="3">
    <source>
        <dbReference type="ARBA" id="ARBA00022692"/>
    </source>
</evidence>
<dbReference type="NCBIfam" id="TIGR00077">
    <property type="entry name" value="lspA"/>
    <property type="match status" value="1"/>
</dbReference>
<dbReference type="PANTHER" id="PTHR33695">
    <property type="entry name" value="LIPOPROTEIN SIGNAL PEPTIDASE"/>
    <property type="match status" value="1"/>
</dbReference>
<keyword evidence="2" id="KW-0645">Protease</keyword>
<evidence type="ECO:0000256" key="5">
    <source>
        <dbReference type="ARBA" id="ARBA00022989"/>
    </source>
</evidence>
<keyword evidence="3 7" id="KW-0812">Transmembrane</keyword>
<dbReference type="PANTHER" id="PTHR33695:SF1">
    <property type="entry name" value="LIPOPROTEIN SIGNAL PEPTIDASE"/>
    <property type="match status" value="1"/>
</dbReference>
<evidence type="ECO:0000256" key="4">
    <source>
        <dbReference type="ARBA" id="ARBA00022801"/>
    </source>
</evidence>
<evidence type="ECO:0000256" key="6">
    <source>
        <dbReference type="ARBA" id="ARBA00023136"/>
    </source>
</evidence>
<evidence type="ECO:0000313" key="8">
    <source>
        <dbReference type="EMBL" id="MPM60960.1"/>
    </source>
</evidence>
<keyword evidence="1" id="KW-1003">Cell membrane</keyword>
<evidence type="ECO:0000256" key="7">
    <source>
        <dbReference type="SAM" id="Phobius"/>
    </source>
</evidence>
<accession>A0A645B694</accession>